<feature type="transmembrane region" description="Helical" evidence="2">
    <location>
        <begin position="104"/>
        <end position="129"/>
    </location>
</feature>
<gene>
    <name evidence="3" type="ORF">SPPG_05859</name>
</gene>
<keyword evidence="2" id="KW-0812">Transmembrane</keyword>
<dbReference type="VEuPathDB" id="FungiDB:SPPG_05859"/>
<dbReference type="PANTHER" id="PTHR12242">
    <property type="entry name" value="OS02G0130600 PROTEIN-RELATED"/>
    <property type="match status" value="1"/>
</dbReference>
<name>A0A0L0HD53_SPIPD</name>
<evidence type="ECO:0000256" key="1">
    <source>
        <dbReference type="SAM" id="MobiDB-lite"/>
    </source>
</evidence>
<dbReference type="OMA" id="QHAMNSG"/>
<dbReference type="STRING" id="645134.A0A0L0HD53"/>
<reference evidence="3 4" key="1">
    <citation type="submission" date="2009-08" db="EMBL/GenBank/DDBJ databases">
        <title>The Genome Sequence of Spizellomyces punctatus strain DAOM BR117.</title>
        <authorList>
            <consortium name="The Broad Institute Genome Sequencing Platform"/>
            <person name="Russ C."/>
            <person name="Cuomo C."/>
            <person name="Shea T."/>
            <person name="Young S.K."/>
            <person name="Zeng Q."/>
            <person name="Koehrsen M."/>
            <person name="Haas B."/>
            <person name="Borodovsky M."/>
            <person name="Guigo R."/>
            <person name="Alvarado L."/>
            <person name="Berlin A."/>
            <person name="Bochicchio J."/>
            <person name="Borenstein D."/>
            <person name="Chapman S."/>
            <person name="Chen Z."/>
            <person name="Engels R."/>
            <person name="Freedman E."/>
            <person name="Gellesch M."/>
            <person name="Goldberg J."/>
            <person name="Griggs A."/>
            <person name="Gujja S."/>
            <person name="Heiman D."/>
            <person name="Hepburn T."/>
            <person name="Howarth C."/>
            <person name="Jen D."/>
            <person name="Larson L."/>
            <person name="Lewis B."/>
            <person name="Mehta T."/>
            <person name="Park D."/>
            <person name="Pearson M."/>
            <person name="Roberts A."/>
            <person name="Saif S."/>
            <person name="Shenoy N."/>
            <person name="Sisk P."/>
            <person name="Stolte C."/>
            <person name="Sykes S."/>
            <person name="Thomson T."/>
            <person name="Walk T."/>
            <person name="White J."/>
            <person name="Yandava C."/>
            <person name="Burger G."/>
            <person name="Gray M.W."/>
            <person name="Holland P.W.H."/>
            <person name="King N."/>
            <person name="Lang F.B.F."/>
            <person name="Roger A.J."/>
            <person name="Ruiz-Trillo I."/>
            <person name="Lander E."/>
            <person name="Nusbaum C."/>
        </authorList>
    </citation>
    <scope>NUCLEOTIDE SEQUENCE [LARGE SCALE GENOMIC DNA]</scope>
    <source>
        <strain evidence="3 4">DAOM BR117</strain>
    </source>
</reference>
<feature type="region of interest" description="Disordered" evidence="1">
    <location>
        <begin position="18"/>
        <end position="45"/>
    </location>
</feature>
<dbReference type="AlphaFoldDB" id="A0A0L0HD53"/>
<sequence length="293" mass="34098">MTSKKDPSKMPDIHLAVDEYPLTSTSTPTSSLSSLDNTPARSKPLPTKLSKTYATHLDALCRDPSVLTTSRVVSTRTLLWWRLGAAFWTVFIIPWSLARGEAQTYLFYFTHLTWVGLGVWFLVSAFQTWRFKRDGSMNAFLKQCKFTQWITWNLYVLPATFHWIVPIVYWALLSGSLLRTGKAIDWWTNVNVHALDFVFIMVEFYLNRVPMYYSQWPPVIGSGLAYLGYAFFQHGVYQGYDKADYPDGWWVYSFLNTSKASAWVYYLVLPLGFVGVFLFVVWLHKIRDRRREQ</sequence>
<proteinExistence type="predicted"/>
<organism evidence="3 4">
    <name type="scientific">Spizellomyces punctatus (strain DAOM BR117)</name>
    <dbReference type="NCBI Taxonomy" id="645134"/>
    <lineage>
        <taxon>Eukaryota</taxon>
        <taxon>Fungi</taxon>
        <taxon>Fungi incertae sedis</taxon>
        <taxon>Chytridiomycota</taxon>
        <taxon>Chytridiomycota incertae sedis</taxon>
        <taxon>Chytridiomycetes</taxon>
        <taxon>Spizellomycetales</taxon>
        <taxon>Spizellomycetaceae</taxon>
        <taxon>Spizellomyces</taxon>
    </lineage>
</organism>
<keyword evidence="4" id="KW-1185">Reference proteome</keyword>
<accession>A0A0L0HD53</accession>
<feature type="transmembrane region" description="Helical" evidence="2">
    <location>
        <begin position="150"/>
        <end position="172"/>
    </location>
</feature>
<feature type="transmembrane region" description="Helical" evidence="2">
    <location>
        <begin position="218"/>
        <end position="240"/>
    </location>
</feature>
<feature type="transmembrane region" description="Helical" evidence="2">
    <location>
        <begin position="260"/>
        <end position="283"/>
    </location>
</feature>
<protein>
    <submittedName>
        <fullName evidence="3">Uncharacterized protein</fullName>
    </submittedName>
</protein>
<dbReference type="RefSeq" id="XP_016606934.1">
    <property type="nucleotide sequence ID" value="XM_016754064.1"/>
</dbReference>
<evidence type="ECO:0000313" key="4">
    <source>
        <dbReference type="Proteomes" id="UP000053201"/>
    </source>
</evidence>
<dbReference type="GO" id="GO:0016020">
    <property type="term" value="C:membrane"/>
    <property type="evidence" value="ECO:0007669"/>
    <property type="project" value="TreeGrafter"/>
</dbReference>
<dbReference type="EMBL" id="KQ257459">
    <property type="protein sequence ID" value="KNC98894.1"/>
    <property type="molecule type" value="Genomic_DNA"/>
</dbReference>
<dbReference type="OrthoDB" id="419711at2759"/>
<evidence type="ECO:0000256" key="2">
    <source>
        <dbReference type="SAM" id="Phobius"/>
    </source>
</evidence>
<keyword evidence="2" id="KW-0472">Membrane</keyword>
<feature type="transmembrane region" description="Helical" evidence="2">
    <location>
        <begin position="79"/>
        <end position="98"/>
    </location>
</feature>
<dbReference type="InParanoid" id="A0A0L0HD53"/>
<evidence type="ECO:0000313" key="3">
    <source>
        <dbReference type="EMBL" id="KNC98894.1"/>
    </source>
</evidence>
<dbReference type="Proteomes" id="UP000053201">
    <property type="component" value="Unassembled WGS sequence"/>
</dbReference>
<keyword evidence="2" id="KW-1133">Transmembrane helix</keyword>
<feature type="transmembrane region" description="Helical" evidence="2">
    <location>
        <begin position="184"/>
        <end position="206"/>
    </location>
</feature>
<feature type="compositionally biased region" description="Low complexity" evidence="1">
    <location>
        <begin position="21"/>
        <end position="35"/>
    </location>
</feature>
<dbReference type="GeneID" id="27689203"/>